<comment type="caution">
    <text evidence="1">The sequence shown here is derived from an EMBL/GenBank/DDBJ whole genome shotgun (WGS) entry which is preliminary data.</text>
</comment>
<name>A0ABU9PKG3_9ENTR</name>
<organism evidence="1 2">
    <name type="scientific">Enterobacter quasihormaechei</name>
    <dbReference type="NCBI Taxonomy" id="2529382"/>
    <lineage>
        <taxon>Bacteria</taxon>
        <taxon>Pseudomonadati</taxon>
        <taxon>Pseudomonadota</taxon>
        <taxon>Gammaproteobacteria</taxon>
        <taxon>Enterobacterales</taxon>
        <taxon>Enterobacteriaceae</taxon>
        <taxon>Enterobacter</taxon>
    </lineage>
</organism>
<gene>
    <name evidence="1" type="ORF">AAGT82_13960</name>
</gene>
<protein>
    <recommendedName>
        <fullName evidence="3">CFA/I fimbrial chaperone</fullName>
    </recommendedName>
</protein>
<proteinExistence type="predicted"/>
<dbReference type="InterPro" id="IPR008962">
    <property type="entry name" value="PapD-like_sf"/>
</dbReference>
<evidence type="ECO:0000313" key="1">
    <source>
        <dbReference type="EMBL" id="MEM0705513.1"/>
    </source>
</evidence>
<dbReference type="Gene3D" id="2.60.40.10">
    <property type="entry name" value="Immunoglobulins"/>
    <property type="match status" value="1"/>
</dbReference>
<keyword evidence="2" id="KW-1185">Reference proteome</keyword>
<evidence type="ECO:0008006" key="3">
    <source>
        <dbReference type="Google" id="ProtNLM"/>
    </source>
</evidence>
<dbReference type="InterPro" id="IPR013783">
    <property type="entry name" value="Ig-like_fold"/>
</dbReference>
<dbReference type="RefSeq" id="WP_239005664.1">
    <property type="nucleotide sequence ID" value="NZ_JADNYR010000011.1"/>
</dbReference>
<dbReference type="SUPFAM" id="SSF49354">
    <property type="entry name" value="PapD-like"/>
    <property type="match status" value="1"/>
</dbReference>
<dbReference type="Proteomes" id="UP001490940">
    <property type="component" value="Unassembled WGS sequence"/>
</dbReference>
<reference evidence="1 2" key="1">
    <citation type="submission" date="2024-04" db="EMBL/GenBank/DDBJ databases">
        <title>Draft genome sequence of a multidrug-resistant Enterobacter quasihormaechei Hakim RU_CBWE strain isolated from pond surface water at the University of Rajshahi in Bangladesh.</title>
        <authorList>
            <person name="Raihan J."/>
            <person name="Islam M.S."/>
            <person name="Khan M.U."/>
            <person name="Romance M."/>
            <person name="Haque M.H."/>
        </authorList>
    </citation>
    <scope>NUCLEOTIDE SEQUENCE [LARGE SCALE GENOMIC DNA]</scope>
    <source>
        <strain evidence="1 2">Hakim RU_CBWE</strain>
    </source>
</reference>
<sequence>MSALPGIKHVMTGKFLAIFVINCFISTGANALIIESLNIDFLPEKEVVFQPIKNDTSERQNYTVSLIQVDVPKERGKETEIKDGEVMYSPKQLTLESGERAGFKFFYTGPHDNKERYYRVKFTETPLQARAVVSKGQRIQSDVVVSLEAILIVRPWNRQFSYTFNNGVVSNTGNTYFKYVSSQGCSTQYNDSKYLPPGQRLEIDDYAQPARRMIIYGNKIIPLSSCS</sequence>
<dbReference type="EMBL" id="JBCGUG010000008">
    <property type="protein sequence ID" value="MEM0705513.1"/>
    <property type="molecule type" value="Genomic_DNA"/>
</dbReference>
<accession>A0ABU9PKG3</accession>
<evidence type="ECO:0000313" key="2">
    <source>
        <dbReference type="Proteomes" id="UP001490940"/>
    </source>
</evidence>